<evidence type="ECO:0000313" key="4">
    <source>
        <dbReference type="Proteomes" id="UP000041254"/>
    </source>
</evidence>
<dbReference type="Pfam" id="PF05517">
    <property type="entry name" value="p25-alpha"/>
    <property type="match status" value="1"/>
</dbReference>
<dbReference type="SMART" id="SM00537">
    <property type="entry name" value="DCX"/>
    <property type="match status" value="1"/>
</dbReference>
<proteinExistence type="predicted"/>
<name>A0A0G4FH45_VITBC</name>
<dbReference type="OMA" id="FRNGDEH"/>
<dbReference type="GO" id="GO:0035556">
    <property type="term" value="P:intracellular signal transduction"/>
    <property type="evidence" value="ECO:0007669"/>
    <property type="project" value="InterPro"/>
</dbReference>
<dbReference type="Pfam" id="PF03607">
    <property type="entry name" value="DCX"/>
    <property type="match status" value="1"/>
</dbReference>
<dbReference type="OrthoDB" id="548799at2759"/>
<feature type="domain" description="Doublecortin" evidence="2">
    <location>
        <begin position="93"/>
        <end position="166"/>
    </location>
</feature>
<dbReference type="InterPro" id="IPR003533">
    <property type="entry name" value="Doublecortin_dom"/>
</dbReference>
<gene>
    <name evidence="3" type="ORF">Vbra_15441</name>
</gene>
<dbReference type="EMBL" id="CDMY01000436">
    <property type="protein sequence ID" value="CEM12737.1"/>
    <property type="molecule type" value="Genomic_DNA"/>
</dbReference>
<dbReference type="GO" id="GO:0046785">
    <property type="term" value="P:microtubule polymerization"/>
    <property type="evidence" value="ECO:0007669"/>
    <property type="project" value="InterPro"/>
</dbReference>
<sequence>MALSSAVGRHRNIFEKLCDPSLYTGAHRERFDENGKGRGLAGREYVYYVDGMTESPTRCHEVYSSVRERPKRKPLRRPPALKERMSGAPPRAKLIWLYRNGDKKHLGSPSFVRPHVQSLDLLYREASAEIRLLTGPVKRLYDQHLEAIRDIDDLTDGGKYLCCAGEQPCMEKLDHFLSDYVVWPTLLHTR</sequence>
<dbReference type="CDD" id="cd01617">
    <property type="entry name" value="DCX"/>
    <property type="match status" value="1"/>
</dbReference>
<dbReference type="SUPFAM" id="SSF89837">
    <property type="entry name" value="Doublecortin (DC)"/>
    <property type="match status" value="1"/>
</dbReference>
<feature type="region of interest" description="Disordered" evidence="1">
    <location>
        <begin position="66"/>
        <end position="85"/>
    </location>
</feature>
<dbReference type="PhylomeDB" id="A0A0G4FH45"/>
<accession>A0A0G4FH45</accession>
<dbReference type="VEuPathDB" id="CryptoDB:Vbra_15441"/>
<evidence type="ECO:0000259" key="2">
    <source>
        <dbReference type="PROSITE" id="PS50309"/>
    </source>
</evidence>
<dbReference type="InParanoid" id="A0A0G4FH45"/>
<evidence type="ECO:0000313" key="3">
    <source>
        <dbReference type="EMBL" id="CEM12737.1"/>
    </source>
</evidence>
<reference evidence="3 4" key="1">
    <citation type="submission" date="2014-11" db="EMBL/GenBank/DDBJ databases">
        <authorList>
            <person name="Zhu J."/>
            <person name="Qi W."/>
            <person name="Song R."/>
        </authorList>
    </citation>
    <scope>NUCLEOTIDE SEQUENCE [LARGE SCALE GENOMIC DNA]</scope>
</reference>
<dbReference type="InterPro" id="IPR008907">
    <property type="entry name" value="TPP/p25"/>
</dbReference>
<keyword evidence="4" id="KW-1185">Reference proteome</keyword>
<protein>
    <recommendedName>
        <fullName evidence="2">Doublecortin domain-containing protein</fullName>
    </recommendedName>
</protein>
<dbReference type="GO" id="GO:0015631">
    <property type="term" value="F:tubulin binding"/>
    <property type="evidence" value="ECO:0007669"/>
    <property type="project" value="InterPro"/>
</dbReference>
<dbReference type="PROSITE" id="PS50309">
    <property type="entry name" value="DC"/>
    <property type="match status" value="1"/>
</dbReference>
<dbReference type="Proteomes" id="UP000041254">
    <property type="component" value="Unassembled WGS sequence"/>
</dbReference>
<dbReference type="InterPro" id="IPR036572">
    <property type="entry name" value="Doublecortin_dom_sf"/>
</dbReference>
<dbReference type="AlphaFoldDB" id="A0A0G4FH45"/>
<dbReference type="Gene3D" id="3.10.20.230">
    <property type="entry name" value="Doublecortin domain"/>
    <property type="match status" value="1"/>
</dbReference>
<organism evidence="3 4">
    <name type="scientific">Vitrella brassicaformis (strain CCMP3155)</name>
    <dbReference type="NCBI Taxonomy" id="1169540"/>
    <lineage>
        <taxon>Eukaryota</taxon>
        <taxon>Sar</taxon>
        <taxon>Alveolata</taxon>
        <taxon>Colpodellida</taxon>
        <taxon>Vitrellaceae</taxon>
        <taxon>Vitrella</taxon>
    </lineage>
</organism>
<evidence type="ECO:0000256" key="1">
    <source>
        <dbReference type="SAM" id="MobiDB-lite"/>
    </source>
</evidence>